<dbReference type="Proteomes" id="UP000707138">
    <property type="component" value="Unassembled WGS sequence"/>
</dbReference>
<dbReference type="EMBL" id="JACJLA010000020">
    <property type="protein sequence ID" value="MBM6913440.1"/>
    <property type="molecule type" value="Genomic_DNA"/>
</dbReference>
<accession>A0ABS2GI93</accession>
<dbReference type="RefSeq" id="WP_028255182.1">
    <property type="nucleotide sequence ID" value="NZ_CATYZF010000081.1"/>
</dbReference>
<dbReference type="Pfam" id="PF08901">
    <property type="entry name" value="DUF1847"/>
    <property type="match status" value="1"/>
</dbReference>
<gene>
    <name evidence="1" type="ORF">H6A01_08945</name>
</gene>
<evidence type="ECO:0000313" key="1">
    <source>
        <dbReference type="EMBL" id="MBM6913440.1"/>
    </source>
</evidence>
<organism evidence="1 2">
    <name type="scientific">Veillonella magna</name>
    <dbReference type="NCBI Taxonomy" id="464322"/>
    <lineage>
        <taxon>Bacteria</taxon>
        <taxon>Bacillati</taxon>
        <taxon>Bacillota</taxon>
        <taxon>Negativicutes</taxon>
        <taxon>Veillonellales</taxon>
        <taxon>Veillonellaceae</taxon>
        <taxon>Veillonella</taxon>
    </lineage>
</organism>
<evidence type="ECO:0000313" key="2">
    <source>
        <dbReference type="Proteomes" id="UP000707138"/>
    </source>
</evidence>
<name>A0ABS2GI93_9FIRM</name>
<protein>
    <submittedName>
        <fullName evidence="1">DUF1847 domain-containing protein</fullName>
    </submittedName>
</protein>
<comment type="caution">
    <text evidence="1">The sequence shown here is derived from an EMBL/GenBank/DDBJ whole genome shotgun (WGS) entry which is preliminary data.</text>
</comment>
<proteinExistence type="predicted"/>
<reference evidence="1 2" key="1">
    <citation type="journal article" date="2021" name="Sci. Rep.">
        <title>The distribution of antibiotic resistance genes in chicken gut microbiota commensals.</title>
        <authorList>
            <person name="Juricova H."/>
            <person name="Matiasovicova J."/>
            <person name="Kubasova T."/>
            <person name="Cejkova D."/>
            <person name="Rychlik I."/>
        </authorList>
    </citation>
    <scope>NUCLEOTIDE SEQUENCE [LARGE SCALE GENOMIC DNA]</scope>
    <source>
        <strain evidence="1 2">An537</strain>
    </source>
</reference>
<keyword evidence="2" id="KW-1185">Reference proteome</keyword>
<sequence length="196" mass="21968">MKCAQCMTKNCAKLGQNCTDKEFTTIASAYEGETQQIMECAACTEGNFYNELTRIEETRQFCQYMGYKKIGLAFCVGVHREARLVEAYFRKFFEVESVICKVCGVDKAKLGLQQIKEGARESMCNPAMQAKLLEEAGVEFNVSMGLCVGHDAIFNHASSVPVTVLVAKDRVLAHNPLGAIYSRYWLKKLGIYEEEV</sequence>
<dbReference type="InterPro" id="IPR014997">
    <property type="entry name" value="DUF1847"/>
</dbReference>